<evidence type="ECO:0000313" key="2">
    <source>
        <dbReference type="EMBL" id="BDZ76134.1"/>
    </source>
</evidence>
<dbReference type="RefSeq" id="WP_316266077.1">
    <property type="nucleotide sequence ID" value="NZ_AP027742.1"/>
</dbReference>
<accession>A0ABM8I5D7</accession>
<dbReference type="InterPro" id="IPR011009">
    <property type="entry name" value="Kinase-like_dom_sf"/>
</dbReference>
<name>A0ABM8I5D7_9FIRM</name>
<dbReference type="Proteomes" id="UP001305815">
    <property type="component" value="Chromosome"/>
</dbReference>
<evidence type="ECO:0000313" key="3">
    <source>
        <dbReference type="Proteomes" id="UP001305815"/>
    </source>
</evidence>
<dbReference type="EMBL" id="AP027742">
    <property type="protein sequence ID" value="BDZ76134.1"/>
    <property type="molecule type" value="Genomic_DNA"/>
</dbReference>
<dbReference type="PROSITE" id="PS50011">
    <property type="entry name" value="PROTEIN_KINASE_DOM"/>
    <property type="match status" value="1"/>
</dbReference>
<gene>
    <name evidence="2" type="ORF">Lac1_03170</name>
</gene>
<organism evidence="2 3">
    <name type="scientific">Claveliimonas bilis</name>
    <dbReference type="NCBI Taxonomy" id="3028070"/>
    <lineage>
        <taxon>Bacteria</taxon>
        <taxon>Bacillati</taxon>
        <taxon>Bacillota</taxon>
        <taxon>Clostridia</taxon>
        <taxon>Lachnospirales</taxon>
        <taxon>Lachnospiraceae</taxon>
        <taxon>Claveliimonas</taxon>
    </lineage>
</organism>
<dbReference type="Pfam" id="PF01636">
    <property type="entry name" value="APH"/>
    <property type="match status" value="1"/>
</dbReference>
<dbReference type="PANTHER" id="PTHR41283">
    <property type="entry name" value="AMINOGLYCOSIDE PHOSPHOTRANSFERASE"/>
    <property type="match status" value="1"/>
</dbReference>
<proteinExistence type="predicted"/>
<dbReference type="Gene3D" id="3.90.1200.10">
    <property type="match status" value="1"/>
</dbReference>
<dbReference type="InterPro" id="IPR000719">
    <property type="entry name" value="Prot_kinase_dom"/>
</dbReference>
<evidence type="ECO:0000259" key="1">
    <source>
        <dbReference type="PROSITE" id="PS50011"/>
    </source>
</evidence>
<feature type="domain" description="Protein kinase" evidence="1">
    <location>
        <begin position="29"/>
        <end position="326"/>
    </location>
</feature>
<dbReference type="SUPFAM" id="SSF56112">
    <property type="entry name" value="Protein kinase-like (PK-like)"/>
    <property type="match status" value="1"/>
</dbReference>
<keyword evidence="3" id="KW-1185">Reference proteome</keyword>
<reference evidence="3" key="1">
    <citation type="journal article" date="2023" name="Int. J. Syst. Evol. Microbiol.">
        <title>Claveliimonas bilis gen. nov., sp. nov., deoxycholic acid-producing bacteria isolated from human faeces, and reclassification of Sellimonas monacensis Zenner et al. 2021 as Claveliimonas monacensis comb. nov.</title>
        <authorList>
            <person name="Hisatomi A."/>
            <person name="Kastawa N.W.E.P.G."/>
            <person name="Song I."/>
            <person name="Ohkuma M."/>
            <person name="Fukiya S."/>
            <person name="Sakamoto M."/>
        </authorList>
    </citation>
    <scope>NUCLEOTIDE SEQUENCE [LARGE SCALE GENOMIC DNA]</scope>
    <source>
        <strain evidence="3">12BBH14</strain>
    </source>
</reference>
<protein>
    <submittedName>
        <fullName evidence="2">Aminoglycoside phosphotransferase</fullName>
    </submittedName>
</protein>
<dbReference type="InterPro" id="IPR002575">
    <property type="entry name" value="Aminoglycoside_PTrfase"/>
</dbReference>
<dbReference type="PANTHER" id="PTHR41283:SF1">
    <property type="entry name" value="AMINOGLYCOSIDE PHOSPHOTRANSFERASE DOMAIN-CONTAINING PROTEIN"/>
    <property type="match status" value="1"/>
</dbReference>
<sequence length="326" mass="37903">MMTSAEGNLEQDMLRYRPFIEECFGGKRYTLEEVPGGRSFDIKAKAHCDGKDYMVKVIEGRLDGEERNKNRIAWYQALWRIRHENPCVLGPLFYGMAAGRVVTITEWIEGEQLNEAFDKRPDSMVLFGKKAGRLLYELHHQEFVRRAAKSGGVSIAEKTARAVSELEQEIGRCGIDFRGMDRAMDYLKSNRAILSEERAGIVHNDIRPENFISAGGKLYIYDFDSGTIQDCFADFTYLSAISQEKYRPFSYAAIMSYFDLDIPEEFWKVNLYFSIIKLLDYAIYKYHKSGKRIVNQADNFVQLFHNYENPVPDWWGQIDEQYRDKL</sequence>